<organism evidence="1 2">
    <name type="scientific">Caryophanon tenue</name>
    <dbReference type="NCBI Taxonomy" id="33978"/>
    <lineage>
        <taxon>Bacteria</taxon>
        <taxon>Bacillati</taxon>
        <taxon>Bacillota</taxon>
        <taxon>Bacilli</taxon>
        <taxon>Bacillales</taxon>
        <taxon>Caryophanaceae</taxon>
        <taxon>Caryophanon</taxon>
    </lineage>
</organism>
<dbReference type="Proteomes" id="UP000093199">
    <property type="component" value="Unassembled WGS sequence"/>
</dbReference>
<accession>A0A1C0Y6Q6</accession>
<protein>
    <submittedName>
        <fullName evidence="1">Uncharacterized protein</fullName>
    </submittedName>
</protein>
<reference evidence="1 2" key="1">
    <citation type="submission" date="2016-07" db="EMBL/GenBank/DDBJ databases">
        <title>Caryophanon tenue genome sequencing.</title>
        <authorList>
            <person name="Verma A."/>
            <person name="Pal Y."/>
            <person name="Krishnamurthi S."/>
        </authorList>
    </citation>
    <scope>NUCLEOTIDE SEQUENCE [LARGE SCALE GENOMIC DNA]</scope>
    <source>
        <strain evidence="1 2">DSM 14152</strain>
    </source>
</reference>
<keyword evidence="2" id="KW-1185">Reference proteome</keyword>
<dbReference type="AlphaFoldDB" id="A0A1C0Y6Q6"/>
<dbReference type="EMBL" id="MASJ01000039">
    <property type="protein sequence ID" value="OCS82846.1"/>
    <property type="molecule type" value="Genomic_DNA"/>
</dbReference>
<evidence type="ECO:0000313" key="1">
    <source>
        <dbReference type="EMBL" id="OCS82846.1"/>
    </source>
</evidence>
<dbReference type="RefSeq" id="WP_066547378.1">
    <property type="nucleotide sequence ID" value="NZ_MASJ01000039.1"/>
</dbReference>
<sequence>MWHYTNSFFHASYHTDDVSIESNIGPRDIKDTAYLVHEESIFSMHAHHYSLYTQKKCGCFAKATNVVIETYDVDEAPTSAQIHRFFDHTLTFCEDVQQLRRYCAACAQQWSSFAYYADTYYTNEQSQCAIQLTFPPSLLQQATAIVLVPTLQASTFTVYIQQQNCACMKEVGKLSISLSSTAAITTYISQTFQLTVLPATTPRKQRCQTCQPAPSTWTPSHVRYGHYEKWTNVGIMYSTYMTAKVAPTAFYALDAHLFILTRKKRCCDCAKELVQFESNDPLTPEQFVQFLQQEFNFAIPYKQQAIVTSCAICKALGSEQVLP</sequence>
<evidence type="ECO:0000313" key="2">
    <source>
        <dbReference type="Proteomes" id="UP000093199"/>
    </source>
</evidence>
<proteinExistence type="predicted"/>
<comment type="caution">
    <text evidence="1">The sequence shown here is derived from an EMBL/GenBank/DDBJ whole genome shotgun (WGS) entry which is preliminary data.</text>
</comment>
<gene>
    <name evidence="1" type="ORF">A6M13_05455</name>
</gene>
<dbReference type="OrthoDB" id="5314016at2"/>
<name>A0A1C0Y6Q6_9BACL</name>